<name>A0ACB5SX46_AMBMO</name>
<sequence>MASFKFLLTYNNNNNNKFVRNSPKLDFVGARAQSTQISTPDSEIPSGERDNTAKDSYPQLKLGYHSRQINVLFPRSMHVLHVLLKTSLPNRINISNTRLLSSTTTVTGEKALKGNQFAETVQNSYENSAMTDSILKDGADTTSQSIEMTNIPTISYYRTSLLDTLESNDTYGRDSLESTPPPSSATAVPPPLGRAGSSVSTAISNLPQRHYNNLDLIDWEHEYKLFNNIKKLEGASGKKKFLRTYRKWLVLITGSILAGLMMILMDYVVAYLTDLKYGHCSTGIFKLRSNCDDSEWVTCHPSEFVIRFHGNFHGTMDG</sequence>
<evidence type="ECO:0000313" key="1">
    <source>
        <dbReference type="EMBL" id="GME75734.1"/>
    </source>
</evidence>
<evidence type="ECO:0000313" key="2">
    <source>
        <dbReference type="Proteomes" id="UP001165064"/>
    </source>
</evidence>
<comment type="caution">
    <text evidence="1">The sequence shown here is derived from an EMBL/GenBank/DDBJ whole genome shotgun (WGS) entry which is preliminary data.</text>
</comment>
<gene>
    <name evidence="1" type="ORF">Amon02_000229300</name>
</gene>
<proteinExistence type="predicted"/>
<accession>A0ACB5SX46</accession>
<protein>
    <submittedName>
        <fullName evidence="1">Unnamed protein product</fullName>
    </submittedName>
</protein>
<reference evidence="1" key="1">
    <citation type="submission" date="2023-04" db="EMBL/GenBank/DDBJ databases">
        <title>Ambrosiozyma monospora NBRC 10751.</title>
        <authorList>
            <person name="Ichikawa N."/>
            <person name="Sato H."/>
            <person name="Tonouchi N."/>
        </authorList>
    </citation>
    <scope>NUCLEOTIDE SEQUENCE</scope>
    <source>
        <strain evidence="1">NBRC 10751</strain>
    </source>
</reference>
<dbReference type="Proteomes" id="UP001165064">
    <property type="component" value="Unassembled WGS sequence"/>
</dbReference>
<dbReference type="EMBL" id="BSXS01001295">
    <property type="protein sequence ID" value="GME75734.1"/>
    <property type="molecule type" value="Genomic_DNA"/>
</dbReference>
<organism evidence="1 2">
    <name type="scientific">Ambrosiozyma monospora</name>
    <name type="common">Yeast</name>
    <name type="synonym">Endomycopsis monosporus</name>
    <dbReference type="NCBI Taxonomy" id="43982"/>
    <lineage>
        <taxon>Eukaryota</taxon>
        <taxon>Fungi</taxon>
        <taxon>Dikarya</taxon>
        <taxon>Ascomycota</taxon>
        <taxon>Saccharomycotina</taxon>
        <taxon>Pichiomycetes</taxon>
        <taxon>Pichiales</taxon>
        <taxon>Pichiaceae</taxon>
        <taxon>Ambrosiozyma</taxon>
    </lineage>
</organism>
<keyword evidence="2" id="KW-1185">Reference proteome</keyword>